<dbReference type="AlphaFoldDB" id="A0A6J1LSW9"/>
<dbReference type="Pfam" id="PF00160">
    <property type="entry name" value="Pro_isomerase"/>
    <property type="match status" value="1"/>
</dbReference>
<dbReference type="OrthoDB" id="193499at2759"/>
<dbReference type="PROSITE" id="PS50072">
    <property type="entry name" value="CSA_PPIASE_2"/>
    <property type="match status" value="1"/>
</dbReference>
<name>A0A6J1LSW9_DROHY</name>
<sequence>MNSFNTRQFTHSEFAFNTLSNTAREMRANRLATDLLRHEEHISRNLSERRSPTYGEFRKLVRDVHGQSSVAIQARQVNVYESFKNLHRRRMDRNILKNIKSSIITKLRVNNNTNSLDFKSMYGGLALKRDLLRNNLTLLCRMNGIYRVKGCVDSFTHEPLLPSANNLKLKQDAVVLINANTRLGCRLLNAKSKVDTFNPWRPASTPEHPPVNNKLVQKYSSYMPIPLDTIPRQSPIQLLRPIIYYDLAVRPQQFLGRICIQLYTEVSPEVVLEFVRLATENDVQAHKFTRIFSDLWLEGQLMPSSKDALKDHHDHPSPLDASRRKGVLSYSWNHRQRFPNGLLVYTISFKTLAVKPLNRVCFGVVMKGLRLLEICRDFGTHRGTPKKRLEIVKCGLLT</sequence>
<dbReference type="Gene3D" id="2.40.100.10">
    <property type="entry name" value="Cyclophilin-like"/>
    <property type="match status" value="1"/>
</dbReference>
<evidence type="ECO:0000313" key="3">
    <source>
        <dbReference type="RefSeq" id="XP_023170977.1"/>
    </source>
</evidence>
<dbReference type="OMA" id="VRMATHN"/>
<dbReference type="GeneID" id="111599546"/>
<dbReference type="GO" id="GO:0003755">
    <property type="term" value="F:peptidyl-prolyl cis-trans isomerase activity"/>
    <property type="evidence" value="ECO:0007669"/>
    <property type="project" value="InterPro"/>
</dbReference>
<dbReference type="Proteomes" id="UP000504633">
    <property type="component" value="Unplaced"/>
</dbReference>
<accession>A0A6J1LSW9</accession>
<dbReference type="SUPFAM" id="SSF50891">
    <property type="entry name" value="Cyclophilin-like"/>
    <property type="match status" value="1"/>
</dbReference>
<dbReference type="RefSeq" id="XP_023170977.1">
    <property type="nucleotide sequence ID" value="XM_023315209.2"/>
</dbReference>
<dbReference type="KEGG" id="dhe:111599546"/>
<proteinExistence type="predicted"/>
<organism evidence="2 3">
    <name type="scientific">Drosophila hydei</name>
    <name type="common">Fruit fly</name>
    <dbReference type="NCBI Taxonomy" id="7224"/>
    <lineage>
        <taxon>Eukaryota</taxon>
        <taxon>Metazoa</taxon>
        <taxon>Ecdysozoa</taxon>
        <taxon>Arthropoda</taxon>
        <taxon>Hexapoda</taxon>
        <taxon>Insecta</taxon>
        <taxon>Pterygota</taxon>
        <taxon>Neoptera</taxon>
        <taxon>Endopterygota</taxon>
        <taxon>Diptera</taxon>
        <taxon>Brachycera</taxon>
        <taxon>Muscomorpha</taxon>
        <taxon>Ephydroidea</taxon>
        <taxon>Drosophilidae</taxon>
        <taxon>Drosophila</taxon>
    </lineage>
</organism>
<dbReference type="InterPro" id="IPR029000">
    <property type="entry name" value="Cyclophilin-like_dom_sf"/>
</dbReference>
<dbReference type="InterPro" id="IPR002130">
    <property type="entry name" value="Cyclophilin-type_PPIase_dom"/>
</dbReference>
<evidence type="ECO:0000259" key="1">
    <source>
        <dbReference type="PROSITE" id="PS50072"/>
    </source>
</evidence>
<protein>
    <submittedName>
        <fullName evidence="3">Uncharacterized protein LOC111599546</fullName>
    </submittedName>
</protein>
<gene>
    <name evidence="3" type="primary">LOC111599546</name>
</gene>
<reference evidence="3" key="1">
    <citation type="submission" date="2025-08" db="UniProtKB">
        <authorList>
            <consortium name="RefSeq"/>
        </authorList>
    </citation>
    <scope>IDENTIFICATION</scope>
    <source>
        <strain evidence="3">15085-1641.00</strain>
        <tissue evidence="3">Whole body</tissue>
    </source>
</reference>
<keyword evidence="2" id="KW-1185">Reference proteome</keyword>
<evidence type="ECO:0000313" key="2">
    <source>
        <dbReference type="Proteomes" id="UP000504633"/>
    </source>
</evidence>
<feature type="domain" description="PPIase cyclophilin-type" evidence="1">
    <location>
        <begin position="255"/>
        <end position="396"/>
    </location>
</feature>